<dbReference type="InterPro" id="IPR005618">
    <property type="entry name" value="OMPW"/>
</dbReference>
<evidence type="ECO:0000313" key="3">
    <source>
        <dbReference type="Proteomes" id="UP000198693"/>
    </source>
</evidence>
<feature type="chain" id="PRO_5011488275" evidence="1">
    <location>
        <begin position="26"/>
        <end position="205"/>
    </location>
</feature>
<dbReference type="STRING" id="463301.SAMN04487955_11153"/>
<organism evidence="2 3">
    <name type="scientific">Halomonas korlensis</name>
    <dbReference type="NCBI Taxonomy" id="463301"/>
    <lineage>
        <taxon>Bacteria</taxon>
        <taxon>Pseudomonadati</taxon>
        <taxon>Pseudomonadota</taxon>
        <taxon>Gammaproteobacteria</taxon>
        <taxon>Oceanospirillales</taxon>
        <taxon>Halomonadaceae</taxon>
        <taxon>Halomonas</taxon>
    </lineage>
</organism>
<keyword evidence="1" id="KW-0732">Signal</keyword>
<dbReference type="RefSeq" id="WP_089796753.1">
    <property type="nucleotide sequence ID" value="NZ_FPBP01000011.1"/>
</dbReference>
<dbReference type="SUPFAM" id="SSF56925">
    <property type="entry name" value="OMPA-like"/>
    <property type="match status" value="1"/>
</dbReference>
<proteinExistence type="predicted"/>
<protein>
    <submittedName>
        <fullName evidence="2">Outer membrane protein</fullName>
    </submittedName>
</protein>
<dbReference type="Pfam" id="PF03922">
    <property type="entry name" value="OmpW"/>
    <property type="match status" value="1"/>
</dbReference>
<evidence type="ECO:0000313" key="2">
    <source>
        <dbReference type="EMBL" id="SFU86111.1"/>
    </source>
</evidence>
<dbReference type="EMBL" id="FPBP01000011">
    <property type="protein sequence ID" value="SFU86111.1"/>
    <property type="molecule type" value="Genomic_DNA"/>
</dbReference>
<accession>A0A1I7JLT1</accession>
<feature type="signal peptide" evidence="1">
    <location>
        <begin position="1"/>
        <end position="25"/>
    </location>
</feature>
<dbReference type="AlphaFoldDB" id="A0A1I7JLT1"/>
<dbReference type="Gene3D" id="2.40.160.20">
    <property type="match status" value="1"/>
</dbReference>
<dbReference type="PANTHER" id="PTHR36920">
    <property type="match status" value="1"/>
</dbReference>
<dbReference type="GO" id="GO:0055085">
    <property type="term" value="P:transmembrane transport"/>
    <property type="evidence" value="ECO:0007669"/>
    <property type="project" value="TreeGrafter"/>
</dbReference>
<sequence length="205" mass="21263">MNTVKLLSAVAITAGCVAASQAVIAYSAGDVFVRGGVAKSEVTSDNGSVDVAGDLDVSDERGLTYGVGMLFHDKVGIELSGQEKVEHNLSGANTGPLGSVDRLPFNLMVNYYPMGGMESKVQPYVGAGLNYTRFTGETLSGLDVDHSYGAVGQLGIDLAVTHNFMLNGFVNYADVDPDVSLSGAGDLGKAKIDPMTLGGGVTFRF</sequence>
<dbReference type="OrthoDB" id="9807574at2"/>
<gene>
    <name evidence="2" type="ORF">SAMN04487955_11153</name>
</gene>
<dbReference type="PROSITE" id="PS51257">
    <property type="entry name" value="PROKAR_LIPOPROTEIN"/>
    <property type="match status" value="1"/>
</dbReference>
<keyword evidence="3" id="KW-1185">Reference proteome</keyword>
<name>A0A1I7JLT1_9GAMM</name>
<dbReference type="Proteomes" id="UP000198693">
    <property type="component" value="Unassembled WGS sequence"/>
</dbReference>
<dbReference type="GO" id="GO:0019867">
    <property type="term" value="C:outer membrane"/>
    <property type="evidence" value="ECO:0007669"/>
    <property type="project" value="InterPro"/>
</dbReference>
<evidence type="ECO:0000256" key="1">
    <source>
        <dbReference type="SAM" id="SignalP"/>
    </source>
</evidence>
<reference evidence="3" key="1">
    <citation type="submission" date="2016-10" db="EMBL/GenBank/DDBJ databases">
        <authorList>
            <person name="Varghese N."/>
            <person name="Submissions S."/>
        </authorList>
    </citation>
    <scope>NUCLEOTIDE SEQUENCE [LARGE SCALE GENOMIC DNA]</scope>
    <source>
        <strain evidence="3">CGMCC 1.6981</strain>
    </source>
</reference>
<dbReference type="InterPro" id="IPR011250">
    <property type="entry name" value="OMP/PagP_B-barrel"/>
</dbReference>
<dbReference type="PANTHER" id="PTHR36920:SF1">
    <property type="entry name" value="OUTER MEMBRANE PROTEIN W"/>
    <property type="match status" value="1"/>
</dbReference>